<keyword evidence="9" id="KW-1185">Reference proteome</keyword>
<dbReference type="Gene3D" id="1.10.10.10">
    <property type="entry name" value="Winged helix-like DNA-binding domain superfamily/Winged helix DNA-binding domain"/>
    <property type="match status" value="1"/>
</dbReference>
<name>A0A058ZJR1_9RHOB</name>
<dbReference type="OrthoDB" id="9803735at2"/>
<dbReference type="GO" id="GO:0003700">
    <property type="term" value="F:DNA-binding transcription factor activity"/>
    <property type="evidence" value="ECO:0007669"/>
    <property type="project" value="InterPro"/>
</dbReference>
<dbReference type="PATRIC" id="fig|1461693.3.peg.2203"/>
<comment type="caution">
    <text evidence="8">The sequence shown here is derived from an EMBL/GenBank/DDBJ whole genome shotgun (WGS) entry which is preliminary data.</text>
</comment>
<keyword evidence="4" id="KW-0804">Transcription</keyword>
<feature type="domain" description="HTH lysR-type" evidence="7">
    <location>
        <begin position="4"/>
        <end position="61"/>
    </location>
</feature>
<dbReference type="SUPFAM" id="SSF53850">
    <property type="entry name" value="Periplasmic binding protein-like II"/>
    <property type="match status" value="1"/>
</dbReference>
<dbReference type="Gene3D" id="3.40.190.10">
    <property type="entry name" value="Periplasmic binding protein-like II"/>
    <property type="match status" value="2"/>
</dbReference>
<accession>A0A058ZJR1</accession>
<dbReference type="AlphaFoldDB" id="A0A058ZJR1"/>
<dbReference type="Pfam" id="PF00126">
    <property type="entry name" value="HTH_1"/>
    <property type="match status" value="1"/>
</dbReference>
<evidence type="ECO:0000256" key="3">
    <source>
        <dbReference type="ARBA" id="ARBA00023125"/>
    </source>
</evidence>
<reference evidence="8 9" key="1">
    <citation type="submission" date="2013-04" db="EMBL/GenBank/DDBJ databases">
        <title>Shimia sp. 22II-S11-Z10 Genome Sequencing.</title>
        <authorList>
            <person name="Lai Q."/>
            <person name="Li G."/>
            <person name="Shao Z."/>
        </authorList>
    </citation>
    <scope>NUCLEOTIDE SEQUENCE [LARGE SCALE GENOMIC DNA]</scope>
    <source>
        <strain evidence="9">22II-S11-Z10</strain>
    </source>
</reference>
<evidence type="ECO:0000259" key="7">
    <source>
        <dbReference type="PROSITE" id="PS50931"/>
    </source>
</evidence>
<dbReference type="PANTHER" id="PTHR30126:SF5">
    <property type="entry name" value="HTH-TYPE TRANSCRIPTIONAL ACTIVATOR CMPR"/>
    <property type="match status" value="1"/>
</dbReference>
<evidence type="ECO:0000313" key="8">
    <source>
        <dbReference type="EMBL" id="KCV81844.1"/>
    </source>
</evidence>
<dbReference type="InterPro" id="IPR036390">
    <property type="entry name" value="WH_DNA-bd_sf"/>
</dbReference>
<dbReference type="InterPro" id="IPR000847">
    <property type="entry name" value="LysR_HTH_N"/>
</dbReference>
<evidence type="ECO:0000256" key="4">
    <source>
        <dbReference type="ARBA" id="ARBA00023163"/>
    </source>
</evidence>
<evidence type="ECO:0000256" key="5">
    <source>
        <dbReference type="ARBA" id="ARBA00039279"/>
    </source>
</evidence>
<dbReference type="InterPro" id="IPR005119">
    <property type="entry name" value="LysR_subst-bd"/>
</dbReference>
<dbReference type="EMBL" id="AQQY01000006">
    <property type="protein sequence ID" value="KCV81844.1"/>
    <property type="molecule type" value="Genomic_DNA"/>
</dbReference>
<protein>
    <recommendedName>
        <fullName evidence="5">HTH-type transcriptional regulator CbbR</fullName>
    </recommendedName>
    <alternativeName>
        <fullName evidence="6">RuBisCO operon transcriptional regulator</fullName>
    </alternativeName>
</protein>
<comment type="similarity">
    <text evidence="1">Belongs to the LysR transcriptional regulatory family.</text>
</comment>
<dbReference type="SUPFAM" id="SSF46785">
    <property type="entry name" value="Winged helix' DNA-binding domain"/>
    <property type="match status" value="1"/>
</dbReference>
<dbReference type="PRINTS" id="PR00039">
    <property type="entry name" value="HTHLYSR"/>
</dbReference>
<dbReference type="CDD" id="cd08419">
    <property type="entry name" value="PBP2_CbbR_RubisCO_like"/>
    <property type="match status" value="1"/>
</dbReference>
<dbReference type="GO" id="GO:0000976">
    <property type="term" value="F:transcription cis-regulatory region binding"/>
    <property type="evidence" value="ECO:0007669"/>
    <property type="project" value="TreeGrafter"/>
</dbReference>
<evidence type="ECO:0000313" key="9">
    <source>
        <dbReference type="Proteomes" id="UP000024836"/>
    </source>
</evidence>
<evidence type="ECO:0000256" key="1">
    <source>
        <dbReference type="ARBA" id="ARBA00009437"/>
    </source>
</evidence>
<keyword evidence="2" id="KW-0805">Transcription regulation</keyword>
<dbReference type="PROSITE" id="PS50931">
    <property type="entry name" value="HTH_LYSR"/>
    <property type="match status" value="1"/>
</dbReference>
<dbReference type="PANTHER" id="PTHR30126">
    <property type="entry name" value="HTH-TYPE TRANSCRIPTIONAL REGULATOR"/>
    <property type="match status" value="1"/>
</dbReference>
<evidence type="ECO:0000256" key="2">
    <source>
        <dbReference type="ARBA" id="ARBA00023015"/>
    </source>
</evidence>
<dbReference type="eggNOG" id="COG0583">
    <property type="taxonomic scope" value="Bacteria"/>
</dbReference>
<keyword evidence="3" id="KW-0238">DNA-binding</keyword>
<dbReference type="InterPro" id="IPR036388">
    <property type="entry name" value="WH-like_DNA-bd_sf"/>
</dbReference>
<sequence>MIPPTLQQMRLFEAVARLKSFTRAAEEVNLTQPSVSMQVKAMEEKIGLPLTEQIGKSLHLTTAGSEVYGACVDVLARLRELETGLDDLRGEVAGPLNVAVVSSAKYFLPHLLGAFVRRYPKVVPHLEITNRATLLERLSRNADDLYIMGLAPEQYAVERDLFLENIIVPVARADHPLAGQRRIPMTQLAQAQAIGREQGSGTRGAVERMFADKGVDLNFQIVLDDTEAIKQGVIGGLGIAFLSLHALRLELDHGAVAVLDVEGFPLRRSWYAVHRQGKRLSKAASVFREYLLEEGEDEVAHLLNPTV</sequence>
<organism evidence="8 9">
    <name type="scientific">Actibacterium atlanticum</name>
    <dbReference type="NCBI Taxonomy" id="1461693"/>
    <lineage>
        <taxon>Bacteria</taxon>
        <taxon>Pseudomonadati</taxon>
        <taxon>Pseudomonadota</taxon>
        <taxon>Alphaproteobacteria</taxon>
        <taxon>Rhodobacterales</taxon>
        <taxon>Roseobacteraceae</taxon>
        <taxon>Actibacterium</taxon>
    </lineage>
</organism>
<proteinExistence type="inferred from homology"/>
<evidence type="ECO:0000256" key="6">
    <source>
        <dbReference type="ARBA" id="ARBA00043141"/>
    </source>
</evidence>
<dbReference type="Proteomes" id="UP000024836">
    <property type="component" value="Unassembled WGS sequence"/>
</dbReference>
<gene>
    <name evidence="8" type="ORF">ATO10_10875</name>
</gene>
<dbReference type="Pfam" id="PF03466">
    <property type="entry name" value="LysR_substrate"/>
    <property type="match status" value="1"/>
</dbReference>
<dbReference type="STRING" id="1461693.ATO10_10875"/>